<proteinExistence type="predicted"/>
<dbReference type="STRING" id="1123510.GCA_000620025_01752"/>
<reference evidence="3 4" key="1">
    <citation type="submission" date="2018-09" db="EMBL/GenBank/DDBJ databases">
        <title>Zymobacter palmae IAM14233 (=T109) whole genome analysis.</title>
        <authorList>
            <person name="Yanase H."/>
        </authorList>
    </citation>
    <scope>NUCLEOTIDE SEQUENCE [LARGE SCALE GENOMIC DNA]</scope>
    <source>
        <strain evidence="3 4">IAM14233</strain>
    </source>
</reference>
<dbReference type="EMBL" id="AP018933">
    <property type="protein sequence ID" value="BBG31321.1"/>
    <property type="molecule type" value="Genomic_DNA"/>
</dbReference>
<dbReference type="KEGG" id="zpl:ZBT109_2591"/>
<keyword evidence="1" id="KW-0175">Coiled coil</keyword>
<feature type="transmembrane region" description="Helical" evidence="2">
    <location>
        <begin position="6"/>
        <end position="24"/>
    </location>
</feature>
<dbReference type="Proteomes" id="UP000267342">
    <property type="component" value="Chromosome"/>
</dbReference>
<evidence type="ECO:0000256" key="2">
    <source>
        <dbReference type="SAM" id="Phobius"/>
    </source>
</evidence>
<dbReference type="AlphaFoldDB" id="A0A348HI69"/>
<evidence type="ECO:0000256" key="1">
    <source>
        <dbReference type="SAM" id="Coils"/>
    </source>
</evidence>
<feature type="coiled-coil region" evidence="1">
    <location>
        <begin position="59"/>
        <end position="93"/>
    </location>
</feature>
<keyword evidence="2" id="KW-1133">Transmembrane helix</keyword>
<gene>
    <name evidence="3" type="ORF">ZBT109_2591</name>
</gene>
<name>A0A348HI69_9GAMM</name>
<protein>
    <submittedName>
        <fullName evidence="3">Molecular chaperone</fullName>
    </submittedName>
</protein>
<evidence type="ECO:0000313" key="4">
    <source>
        <dbReference type="Proteomes" id="UP000267342"/>
    </source>
</evidence>
<organism evidence="3 4">
    <name type="scientific">Zymobacter palmae</name>
    <dbReference type="NCBI Taxonomy" id="33074"/>
    <lineage>
        <taxon>Bacteria</taxon>
        <taxon>Pseudomonadati</taxon>
        <taxon>Pseudomonadota</taxon>
        <taxon>Gammaproteobacteria</taxon>
        <taxon>Oceanospirillales</taxon>
        <taxon>Halomonadaceae</taxon>
        <taxon>Zymobacter group</taxon>
        <taxon>Zymobacter</taxon>
    </lineage>
</organism>
<accession>A0A348HI69</accession>
<dbReference type="OrthoDB" id="8658549at2"/>
<keyword evidence="4" id="KW-1185">Reference proteome</keyword>
<keyword evidence="2" id="KW-0472">Membrane</keyword>
<keyword evidence="2" id="KW-0812">Transmembrane</keyword>
<evidence type="ECO:0000313" key="3">
    <source>
        <dbReference type="EMBL" id="BBG31321.1"/>
    </source>
</evidence>
<sequence length="145" mass="16303">MSNQWVIAGGVIALITVGGLWLRLDTVSAERDAAQHAQAVEHAESLRRQRVIDTLNHSLEQLNEQQQANGRELAELRAAASQATQTAEDLQRENRAIREWANARLPDELARLYQHGPLTGTAGYRDYLRDTRAVRTARRTPQGQR</sequence>